<dbReference type="Proteomes" id="UP000440498">
    <property type="component" value="Unassembled WGS sequence"/>
</dbReference>
<dbReference type="InterPro" id="IPR011990">
    <property type="entry name" value="TPR-like_helical_dom_sf"/>
</dbReference>
<dbReference type="EMBL" id="WHUG01000009">
    <property type="protein sequence ID" value="MQA40708.1"/>
    <property type="molecule type" value="Genomic_DNA"/>
</dbReference>
<evidence type="ECO:0000313" key="2">
    <source>
        <dbReference type="Proteomes" id="UP000440498"/>
    </source>
</evidence>
<evidence type="ECO:0000313" key="1">
    <source>
        <dbReference type="EMBL" id="MQA40708.1"/>
    </source>
</evidence>
<protein>
    <recommendedName>
        <fullName evidence="3">Tetratricopeptide repeat protein</fullName>
    </recommendedName>
</protein>
<dbReference type="AlphaFoldDB" id="A0A6A7N747"/>
<organism evidence="1 2">
    <name type="scientific">Rugamonas aquatica</name>
    <dbReference type="NCBI Taxonomy" id="2743357"/>
    <lineage>
        <taxon>Bacteria</taxon>
        <taxon>Pseudomonadati</taxon>
        <taxon>Pseudomonadota</taxon>
        <taxon>Betaproteobacteria</taxon>
        <taxon>Burkholderiales</taxon>
        <taxon>Oxalobacteraceae</taxon>
        <taxon>Telluria group</taxon>
        <taxon>Rugamonas</taxon>
    </lineage>
</organism>
<gene>
    <name evidence="1" type="ORF">GEV02_21405</name>
</gene>
<dbReference type="RefSeq" id="WP_152840002.1">
    <property type="nucleotide sequence ID" value="NZ_WHUG01000009.1"/>
</dbReference>
<name>A0A6A7N747_9BURK</name>
<comment type="caution">
    <text evidence="1">The sequence shown here is derived from an EMBL/GenBank/DDBJ whole genome shotgun (WGS) entry which is preliminary data.</text>
</comment>
<sequence>MSSNALDLIQLLAYVYVQNGAPCRAESLYAALHVLEPDNSIVAKALAWASIEAGQPLQALKVLDGVVGPREPDALLQLLRARAFARLERDDDAHVAMQAFLALRTAAARVVP</sequence>
<accession>A0A6A7N747</accession>
<dbReference type="Gene3D" id="1.25.40.10">
    <property type="entry name" value="Tetratricopeptide repeat domain"/>
    <property type="match status" value="1"/>
</dbReference>
<dbReference type="SUPFAM" id="SSF48452">
    <property type="entry name" value="TPR-like"/>
    <property type="match status" value="1"/>
</dbReference>
<keyword evidence="2" id="KW-1185">Reference proteome</keyword>
<proteinExistence type="predicted"/>
<evidence type="ECO:0008006" key="3">
    <source>
        <dbReference type="Google" id="ProtNLM"/>
    </source>
</evidence>
<reference evidence="1 2" key="1">
    <citation type="submission" date="2019-10" db="EMBL/GenBank/DDBJ databases">
        <title>Two novel species isolated from a subtropical stream in China.</title>
        <authorList>
            <person name="Lu H."/>
        </authorList>
    </citation>
    <scope>NUCLEOTIDE SEQUENCE [LARGE SCALE GENOMIC DNA]</scope>
    <source>
        <strain evidence="1 2">FT29W</strain>
    </source>
</reference>